<feature type="domain" description="Integrase catalytic" evidence="2">
    <location>
        <begin position="691"/>
        <end position="732"/>
    </location>
</feature>
<dbReference type="Pfam" id="PF07727">
    <property type="entry name" value="RVT_2"/>
    <property type="match status" value="1"/>
</dbReference>
<organism evidence="3">
    <name type="scientific">Tanacetum cinerariifolium</name>
    <name type="common">Dalmatian daisy</name>
    <name type="synonym">Chrysanthemum cinerariifolium</name>
    <dbReference type="NCBI Taxonomy" id="118510"/>
    <lineage>
        <taxon>Eukaryota</taxon>
        <taxon>Viridiplantae</taxon>
        <taxon>Streptophyta</taxon>
        <taxon>Embryophyta</taxon>
        <taxon>Tracheophyta</taxon>
        <taxon>Spermatophyta</taxon>
        <taxon>Magnoliopsida</taxon>
        <taxon>eudicotyledons</taxon>
        <taxon>Gunneridae</taxon>
        <taxon>Pentapetalae</taxon>
        <taxon>asterids</taxon>
        <taxon>campanulids</taxon>
        <taxon>Asterales</taxon>
        <taxon>Asteraceae</taxon>
        <taxon>Asteroideae</taxon>
        <taxon>Anthemideae</taxon>
        <taxon>Anthemidinae</taxon>
        <taxon>Tanacetum</taxon>
    </lineage>
</organism>
<gene>
    <name evidence="3" type="ORF">Tci_028303</name>
</gene>
<evidence type="ECO:0000313" key="3">
    <source>
        <dbReference type="EMBL" id="GEU56325.1"/>
    </source>
</evidence>
<dbReference type="SUPFAM" id="SSF53098">
    <property type="entry name" value="Ribonuclease H-like"/>
    <property type="match status" value="1"/>
</dbReference>
<evidence type="ECO:0000259" key="2">
    <source>
        <dbReference type="PROSITE" id="PS50994"/>
    </source>
</evidence>
<dbReference type="InterPro" id="IPR036397">
    <property type="entry name" value="RNaseH_sf"/>
</dbReference>
<dbReference type="AlphaFoldDB" id="A0A6L2L7N2"/>
<accession>A0A6L2L7N2</accession>
<dbReference type="EMBL" id="BKCJ010003644">
    <property type="protein sequence ID" value="GEU56325.1"/>
    <property type="molecule type" value="Genomic_DNA"/>
</dbReference>
<dbReference type="GO" id="GO:0003676">
    <property type="term" value="F:nucleic acid binding"/>
    <property type="evidence" value="ECO:0007669"/>
    <property type="project" value="InterPro"/>
</dbReference>
<dbReference type="InterPro" id="IPR001584">
    <property type="entry name" value="Integrase_cat-core"/>
</dbReference>
<evidence type="ECO:0000256" key="1">
    <source>
        <dbReference type="SAM" id="MobiDB-lite"/>
    </source>
</evidence>
<dbReference type="InterPro" id="IPR013103">
    <property type="entry name" value="RVT_2"/>
</dbReference>
<sequence>MTVSTFVDSGFVVPVFSPRDDSIACLNKAMAFLTVVASLRFLSTNNQLQTFFNTRNQATIQDRVTVQQVQGRHGPNYFVTTYKGNATSSRGNTISGQVRVVKCYNSQDPGIPEGQAQTIIPHNAAFQTEDLDTYDFVVMISRLHKRLLWPTFPTMVLTLSQRKRFTPQHELSAEQAFRLHISNPTIESSSPPVRVENDLKAQLQDKDTIICKLKDTIKSLRQNNKEEIVDHDRCDLATINEELKNRMFKLDLEPLAPKIVHNKESHIYYLKHTQEQVDILQGIVEQAKAKQPLDNVLHFACRHAKRIQELLVYVQDTCPSAIKLSETKVARTLMNKIKKVTFAKPIASSITNQETHDSNKPMLHSTGVKCSTSASEPKPLSNTKNNRISQPLSSNKINKVEDQPRSVKTRKNNKNFVKKIKCDDYVMQSMSNANSISVSINNAPVKNSVNDVKSGCLCAICGKCMIVETHYEYVHVVMSKMNMSKKSKLAKKHKKQNVWKPIGNVLTEVGLKWKSTGRTFTIVGNSCPLTRFTSTNVVPPKQTTSHSIEVQKSEIKVYSRKLKNVKNVDSNKMAKLVESKNANHSKPNHTWFENDQIARIIGYSDYQLRNVIISRVYYVEGLGHNLFSIGKFCDADLEVAFRKNACFNRNLKGVDLLLGSRDINLYTISLDDMLKSSSFCLLFKASKIRNVRTDNETKYVNQTLCEFYENVGISHQTSVARIPQQNGVVERTKKFKQAMTKLSWIDAMQEEIHEFERLEVWELVPCPDNIQEKGIDFEESFAPVARIKAIRIFVANAAHKNMTIYQIDIKMDFLNSELKEEVYVSQPEGFIDQNNPSHIYKLKMDLYGLKQALRAWYDMLSSFHISQQFSKGAVDPTLFTRHAGNDLLLVQIYVEDIIFESTNIAMCDKFANQMTNKFKMSMNGQMSFFLGLKISQSPRGIFIKQSKYASKIDKKYGLNSTNSINTPIIKTKKLDEDLQGKQVDATLYCGMIGSLMYLTAAYADVDHVGCQDTRRSTSGSAQFLGDKLVSWS</sequence>
<reference evidence="3" key="1">
    <citation type="journal article" date="2019" name="Sci. Rep.">
        <title>Draft genome of Tanacetum cinerariifolium, the natural source of mosquito coil.</title>
        <authorList>
            <person name="Yamashiro T."/>
            <person name="Shiraishi A."/>
            <person name="Satake H."/>
            <person name="Nakayama K."/>
        </authorList>
    </citation>
    <scope>NUCLEOTIDE SEQUENCE</scope>
</reference>
<dbReference type="GO" id="GO:0015074">
    <property type="term" value="P:DNA integration"/>
    <property type="evidence" value="ECO:0007669"/>
    <property type="project" value="InterPro"/>
</dbReference>
<proteinExistence type="predicted"/>
<dbReference type="InterPro" id="IPR043502">
    <property type="entry name" value="DNA/RNA_pol_sf"/>
</dbReference>
<protein>
    <recommendedName>
        <fullName evidence="2">Integrase catalytic domain-containing protein</fullName>
    </recommendedName>
</protein>
<feature type="region of interest" description="Disordered" evidence="1">
    <location>
        <begin position="351"/>
        <end position="413"/>
    </location>
</feature>
<feature type="compositionally biased region" description="Polar residues" evidence="1">
    <location>
        <begin position="368"/>
        <end position="397"/>
    </location>
</feature>
<dbReference type="Gene3D" id="3.30.420.10">
    <property type="entry name" value="Ribonuclease H-like superfamily/Ribonuclease H"/>
    <property type="match status" value="1"/>
</dbReference>
<dbReference type="PROSITE" id="PS50994">
    <property type="entry name" value="INTEGRASE"/>
    <property type="match status" value="1"/>
</dbReference>
<dbReference type="SUPFAM" id="SSF56672">
    <property type="entry name" value="DNA/RNA polymerases"/>
    <property type="match status" value="1"/>
</dbReference>
<name>A0A6L2L7N2_TANCI</name>
<comment type="caution">
    <text evidence="3">The sequence shown here is derived from an EMBL/GenBank/DDBJ whole genome shotgun (WGS) entry which is preliminary data.</text>
</comment>
<dbReference type="InterPro" id="IPR012337">
    <property type="entry name" value="RNaseH-like_sf"/>
</dbReference>